<comment type="caution">
    <text evidence="2">The sequence shown here is derived from an EMBL/GenBank/DDBJ whole genome shotgun (WGS) entry which is preliminary data.</text>
</comment>
<evidence type="ECO:0000256" key="1">
    <source>
        <dbReference type="SAM" id="MobiDB-lite"/>
    </source>
</evidence>
<organism evidence="2 3">
    <name type="scientific">Molorchus minor</name>
    <dbReference type="NCBI Taxonomy" id="1323400"/>
    <lineage>
        <taxon>Eukaryota</taxon>
        <taxon>Metazoa</taxon>
        <taxon>Ecdysozoa</taxon>
        <taxon>Arthropoda</taxon>
        <taxon>Hexapoda</taxon>
        <taxon>Insecta</taxon>
        <taxon>Pterygota</taxon>
        <taxon>Neoptera</taxon>
        <taxon>Endopterygota</taxon>
        <taxon>Coleoptera</taxon>
        <taxon>Polyphaga</taxon>
        <taxon>Cucujiformia</taxon>
        <taxon>Chrysomeloidea</taxon>
        <taxon>Cerambycidae</taxon>
        <taxon>Lamiinae</taxon>
        <taxon>Monochamini</taxon>
        <taxon>Molorchus</taxon>
    </lineage>
</organism>
<protein>
    <recommendedName>
        <fullName evidence="4">Neuropeptide-like 1</fullName>
    </recommendedName>
</protein>
<accession>A0ABQ9J581</accession>
<sequence>MADVRANDCDLETENALRILFSPEENSLQVQALRYRIKLLYDFHTQVVGGGGTAEQYLRRHLDKLCANNGSLGQKRNLQALARAGYIRTLPLEEEEDPDSSFKRSMAALAKNGQLPTQDEDQKRGLESLARNGDLRPKNTQQLTDHLYGKRNIGSLARTYNFPSYGKKSLSSLARAGDLPYIRYQYKRNIASLARDGQFTGKRNVAALLRQDEYMNNLNKQSTEENSEDRDDKRNIQSVKAQYKPKFKRSTDETSTRNKRETDYIYDEIEDYPTPVYPDQNVFDYDMIPVYPNNEKRFLGSVAKTGWFRPSSSRYYQFASPEKRHIGALARLGWLPSFRSARRFNRSGRSTLTDEICREASANGKTEDNAISKETPLSLSGKRFLLQPAVDNILLRKLYMNPRSH</sequence>
<evidence type="ECO:0008006" key="4">
    <source>
        <dbReference type="Google" id="ProtNLM"/>
    </source>
</evidence>
<reference evidence="2" key="1">
    <citation type="journal article" date="2023" name="Insect Mol. Biol.">
        <title>Genome sequencing provides insights into the evolution of gene families encoding plant cell wall-degrading enzymes in longhorned beetles.</title>
        <authorList>
            <person name="Shin N.R."/>
            <person name="Okamura Y."/>
            <person name="Kirsch R."/>
            <person name="Pauchet Y."/>
        </authorList>
    </citation>
    <scope>NUCLEOTIDE SEQUENCE</scope>
    <source>
        <strain evidence="2">MMC_N1</strain>
    </source>
</reference>
<keyword evidence="3" id="KW-1185">Reference proteome</keyword>
<proteinExistence type="predicted"/>
<dbReference type="Proteomes" id="UP001162164">
    <property type="component" value="Unassembled WGS sequence"/>
</dbReference>
<name>A0ABQ9J581_9CUCU</name>
<dbReference type="EMBL" id="JAPWTJ010001213">
    <property type="protein sequence ID" value="KAJ8973218.1"/>
    <property type="molecule type" value="Genomic_DNA"/>
</dbReference>
<evidence type="ECO:0000313" key="3">
    <source>
        <dbReference type="Proteomes" id="UP001162164"/>
    </source>
</evidence>
<gene>
    <name evidence="2" type="ORF">NQ317_005696</name>
</gene>
<evidence type="ECO:0000313" key="2">
    <source>
        <dbReference type="EMBL" id="KAJ8973218.1"/>
    </source>
</evidence>
<feature type="compositionally biased region" description="Basic and acidic residues" evidence="1">
    <location>
        <begin position="249"/>
        <end position="259"/>
    </location>
</feature>
<feature type="region of interest" description="Disordered" evidence="1">
    <location>
        <begin position="219"/>
        <end position="259"/>
    </location>
</feature>